<evidence type="ECO:0008006" key="20">
    <source>
        <dbReference type="Google" id="ProtNLM"/>
    </source>
</evidence>
<feature type="domain" description="PTS EIIB type-1" evidence="14">
    <location>
        <begin position="4"/>
        <end position="86"/>
    </location>
</feature>
<feature type="transmembrane region" description="Helical" evidence="12">
    <location>
        <begin position="331"/>
        <end position="352"/>
    </location>
</feature>
<evidence type="ECO:0000313" key="19">
    <source>
        <dbReference type="Proteomes" id="UP000194977"/>
    </source>
</evidence>
<keyword evidence="6" id="KW-0598">Phosphotransferase system</keyword>
<dbReference type="SUPFAM" id="SSF51261">
    <property type="entry name" value="Duplicated hybrid motif"/>
    <property type="match status" value="1"/>
</dbReference>
<keyword evidence="7 12" id="KW-0812">Transmembrane</keyword>
<dbReference type="SUPFAM" id="SSF55604">
    <property type="entry name" value="Glucose permease domain IIB"/>
    <property type="match status" value="1"/>
</dbReference>
<dbReference type="Gene3D" id="2.70.70.10">
    <property type="entry name" value="Glucose Permease (Domain IIA)"/>
    <property type="match status" value="1"/>
</dbReference>
<feature type="domain" description="PTS EIIC type-1" evidence="15">
    <location>
        <begin position="112"/>
        <end position="472"/>
    </location>
</feature>
<keyword evidence="18" id="KW-1185">Reference proteome</keyword>
<dbReference type="GO" id="GO:0015771">
    <property type="term" value="P:trehalose transport"/>
    <property type="evidence" value="ECO:0007669"/>
    <property type="project" value="TreeGrafter"/>
</dbReference>
<evidence type="ECO:0000256" key="2">
    <source>
        <dbReference type="ARBA" id="ARBA00022448"/>
    </source>
</evidence>
<dbReference type="Pfam" id="PF02378">
    <property type="entry name" value="PTS_EIIC"/>
    <property type="match status" value="1"/>
</dbReference>
<dbReference type="GO" id="GO:0005886">
    <property type="term" value="C:plasma membrane"/>
    <property type="evidence" value="ECO:0007669"/>
    <property type="project" value="UniProtKB-SubCell"/>
</dbReference>
<dbReference type="PROSITE" id="PS51103">
    <property type="entry name" value="PTS_EIIC_TYPE_1"/>
    <property type="match status" value="1"/>
</dbReference>
<reference evidence="18 19" key="1">
    <citation type="submission" date="2017-03" db="EMBL/GenBank/DDBJ databases">
        <title>Comparative genomics of honeybee gut symbionts reveal geographically distinct and subgroup specific antibiotic resistance.</title>
        <authorList>
            <person name="Ludvigsen J."/>
            <person name="Porcellato D."/>
            <person name="Labee-Lund T.M."/>
            <person name="Amdam G.V."/>
            <person name="Rudi K."/>
        </authorList>
    </citation>
    <scope>NUCLEOTIDE SEQUENCE [LARGE SCALE GENOMIC DNA]</scope>
    <source>
        <strain evidence="16 19">A-7-12</strain>
        <strain evidence="17 18">A-9-12</strain>
    </source>
</reference>
<keyword evidence="2" id="KW-0813">Transport</keyword>
<dbReference type="InterPro" id="IPR001996">
    <property type="entry name" value="PTS_IIB_1"/>
</dbReference>
<evidence type="ECO:0000256" key="10">
    <source>
        <dbReference type="ARBA" id="ARBA00023136"/>
    </source>
</evidence>
<feature type="transmembrane region" description="Helical" evidence="12">
    <location>
        <begin position="256"/>
        <end position="277"/>
    </location>
</feature>
<feature type="transmembrane region" description="Helical" evidence="12">
    <location>
        <begin position="150"/>
        <end position="170"/>
    </location>
</feature>
<dbReference type="EMBL" id="NARP01000023">
    <property type="protein sequence ID" value="OTP98936.1"/>
    <property type="molecule type" value="Genomic_DNA"/>
</dbReference>
<gene>
    <name evidence="17" type="ORF">B6C91_07590</name>
    <name evidence="16" type="ORF">B6D08_09285</name>
</gene>
<keyword evidence="5" id="KW-0808">Transferase</keyword>
<dbReference type="Pfam" id="PF00358">
    <property type="entry name" value="PTS_EIIA_1"/>
    <property type="match status" value="1"/>
</dbReference>
<feature type="transmembrane region" description="Helical" evidence="12">
    <location>
        <begin position="182"/>
        <end position="204"/>
    </location>
</feature>
<dbReference type="PROSITE" id="PS51093">
    <property type="entry name" value="PTS_EIIA_TYPE_1"/>
    <property type="match status" value="1"/>
</dbReference>
<feature type="domain" description="PTS EIIA type-1" evidence="13">
    <location>
        <begin position="497"/>
        <end position="601"/>
    </location>
</feature>
<dbReference type="NCBIfam" id="TIGR01995">
    <property type="entry name" value="PTS-II-ABC-beta"/>
    <property type="match status" value="1"/>
</dbReference>
<evidence type="ECO:0000256" key="7">
    <source>
        <dbReference type="ARBA" id="ARBA00022692"/>
    </source>
</evidence>
<evidence type="ECO:0000256" key="5">
    <source>
        <dbReference type="ARBA" id="ARBA00022679"/>
    </source>
</evidence>
<dbReference type="InterPro" id="IPR011055">
    <property type="entry name" value="Dup_hybrid_motif"/>
</dbReference>
<feature type="transmembrane region" description="Helical" evidence="12">
    <location>
        <begin position="434"/>
        <end position="456"/>
    </location>
</feature>
<feature type="transmembrane region" description="Helical" evidence="12">
    <location>
        <begin position="117"/>
        <end position="138"/>
    </location>
</feature>
<dbReference type="InterPro" id="IPR018113">
    <property type="entry name" value="PTrfase_EIIB_Cys"/>
</dbReference>
<dbReference type="AlphaFoldDB" id="A0A242NG64"/>
<comment type="caution">
    <text evidence="16">The sequence shown here is derived from an EMBL/GenBank/DDBJ whole genome shotgun (WGS) entry which is preliminary data.</text>
</comment>
<evidence type="ECO:0000256" key="12">
    <source>
        <dbReference type="SAM" id="Phobius"/>
    </source>
</evidence>
<keyword evidence="8" id="KW-0418">Kinase</keyword>
<dbReference type="RefSeq" id="WP_086301192.1">
    <property type="nucleotide sequence ID" value="NZ_MZNE01000027.1"/>
</dbReference>
<dbReference type="GO" id="GO:0016301">
    <property type="term" value="F:kinase activity"/>
    <property type="evidence" value="ECO:0007669"/>
    <property type="project" value="UniProtKB-KW"/>
</dbReference>
<feature type="transmembrane region" description="Helical" evidence="12">
    <location>
        <begin position="364"/>
        <end position="383"/>
    </location>
</feature>
<dbReference type="GO" id="GO:0090589">
    <property type="term" value="F:protein-phosphocysteine-trehalose phosphotransferase system transporter activity"/>
    <property type="evidence" value="ECO:0007669"/>
    <property type="project" value="TreeGrafter"/>
</dbReference>
<feature type="transmembrane region" description="Helical" evidence="12">
    <location>
        <begin position="216"/>
        <end position="236"/>
    </location>
</feature>
<organism evidence="16 19">
    <name type="scientific">Gilliamella apicola</name>
    <dbReference type="NCBI Taxonomy" id="1196095"/>
    <lineage>
        <taxon>Bacteria</taxon>
        <taxon>Pseudomonadati</taxon>
        <taxon>Pseudomonadota</taxon>
        <taxon>Gammaproteobacteria</taxon>
        <taxon>Orbales</taxon>
        <taxon>Orbaceae</taxon>
        <taxon>Gilliamella</taxon>
    </lineage>
</organism>
<dbReference type="PANTHER" id="PTHR30175:SF1">
    <property type="entry name" value="PTS SYSTEM ARBUTIN-, CELLOBIOSE-, AND SALICIN-SPECIFIC EIIBC COMPONENT-RELATED"/>
    <property type="match status" value="1"/>
</dbReference>
<evidence type="ECO:0000256" key="8">
    <source>
        <dbReference type="ARBA" id="ARBA00022777"/>
    </source>
</evidence>
<dbReference type="PROSITE" id="PS00371">
    <property type="entry name" value="PTS_EIIA_TYPE_1_HIS"/>
    <property type="match status" value="1"/>
</dbReference>
<dbReference type="InterPro" id="IPR013013">
    <property type="entry name" value="PTS_EIIC_1"/>
</dbReference>
<keyword evidence="9 12" id="KW-1133">Transmembrane helix</keyword>
<dbReference type="Proteomes" id="UP000194800">
    <property type="component" value="Unassembled WGS sequence"/>
</dbReference>
<evidence type="ECO:0000256" key="6">
    <source>
        <dbReference type="ARBA" id="ARBA00022683"/>
    </source>
</evidence>
<dbReference type="EMBL" id="NART01000029">
    <property type="protein sequence ID" value="OTQ09870.1"/>
    <property type="molecule type" value="Genomic_DNA"/>
</dbReference>
<feature type="transmembrane region" description="Helical" evidence="12">
    <location>
        <begin position="284"/>
        <end position="311"/>
    </location>
</feature>
<evidence type="ECO:0000313" key="17">
    <source>
        <dbReference type="EMBL" id="OTQ09870.1"/>
    </source>
</evidence>
<dbReference type="PANTHER" id="PTHR30175">
    <property type="entry name" value="PHOSPHOTRANSFERASE SYSTEM TRANSPORT PROTEIN"/>
    <property type="match status" value="1"/>
</dbReference>
<dbReference type="Pfam" id="PF00367">
    <property type="entry name" value="PTS_EIIB"/>
    <property type="match status" value="1"/>
</dbReference>
<dbReference type="OrthoDB" id="92465at2"/>
<sequence length="627" mass="68820">MDNIELAQKIIDYVGGKNNITRVWNCMTRIRFNLIDNSLIKKDKLTSLVHIINIQQTSSQFQIIIGKNVDVITKEINNILTNSIDKSPGELNKRDYKKSQITVKSLINNIIETITSIFSPILPAIIGAGMMKVVLAIITTCHLFSESSGIFLVCKWTGDSAFYFLPFLLAVSSAKKFNVNEYVALCLSGVLMAPALISGSSNKLAPLNFMSLELPYMNYSSSIIPIILAVFLMRYIDKFVAKILPKLLVPIFQSLLVLIITVPIMLIILAPLGFYIGELLSKGLISLFSVSGPIAGGLLAGFNPLIVMTGMHYAFMPAAIQSIETNGFDNFWLPFALISNLAQTGALLAVFFKYKTKKNKSIALSTGISAFFGISEPGLYGVTLKLKKPLYAAMIGGAIGGIIVSLLKVKTFAFTAPNIFALPTYISIQGDKNSLYAIIIGGIVSLISSFILCLVFKYDLQESNKTDNSDKEFENSKLIPVYSPLSGTVVSIKKIPDPTFSEEIIGKGVAIEPDDNIVYAPFDGHVSVLFHTKHAIGLTSNTGVELIIHIGLDTVELEGKYFTSFINSGDKVYKGDKLIQFDLNRLKSEGYNLLTPIVVTNYQQFNNMNITDSIKVSSKDKLIELIK</sequence>
<dbReference type="PROSITE" id="PS51098">
    <property type="entry name" value="PTS_EIIB_TYPE_1"/>
    <property type="match status" value="1"/>
</dbReference>
<evidence type="ECO:0000313" key="16">
    <source>
        <dbReference type="EMBL" id="OTP98936.1"/>
    </source>
</evidence>
<dbReference type="PROSITE" id="PS01035">
    <property type="entry name" value="PTS_EIIB_TYPE_1_CYS"/>
    <property type="match status" value="1"/>
</dbReference>
<evidence type="ECO:0000256" key="3">
    <source>
        <dbReference type="ARBA" id="ARBA00022475"/>
    </source>
</evidence>
<evidence type="ECO:0000259" key="14">
    <source>
        <dbReference type="PROSITE" id="PS51098"/>
    </source>
</evidence>
<dbReference type="InterPro" id="IPR036878">
    <property type="entry name" value="Glu_permease_IIB"/>
</dbReference>
<dbReference type="GO" id="GO:0008982">
    <property type="term" value="F:protein-N(PI)-phosphohistidine-sugar phosphotransferase activity"/>
    <property type="evidence" value="ECO:0007669"/>
    <property type="project" value="InterPro"/>
</dbReference>
<protein>
    <recommendedName>
        <fullName evidence="20">PTS beta-glucoside transporter subunit EIIBCA</fullName>
    </recommendedName>
</protein>
<evidence type="ECO:0000256" key="4">
    <source>
        <dbReference type="ARBA" id="ARBA00022597"/>
    </source>
</evidence>
<evidence type="ECO:0000256" key="9">
    <source>
        <dbReference type="ARBA" id="ARBA00022989"/>
    </source>
</evidence>
<accession>A0A242NG64</accession>
<dbReference type="GO" id="GO:0009401">
    <property type="term" value="P:phosphoenolpyruvate-dependent sugar phosphotransferase system"/>
    <property type="evidence" value="ECO:0007669"/>
    <property type="project" value="UniProtKB-KW"/>
</dbReference>
<dbReference type="Gene3D" id="3.30.1360.60">
    <property type="entry name" value="Glucose permease domain IIB"/>
    <property type="match status" value="1"/>
</dbReference>
<comment type="subcellular location">
    <subcellularLocation>
        <location evidence="1">Cell membrane</location>
        <topology evidence="1">Multi-pass membrane protein</topology>
    </subcellularLocation>
</comment>
<dbReference type="FunFam" id="2.70.70.10:FF:000001">
    <property type="entry name" value="PTS system glucose-specific IIA component"/>
    <property type="match status" value="1"/>
</dbReference>
<dbReference type="InterPro" id="IPR011297">
    <property type="entry name" value="PTS_IIABC_b_glu"/>
</dbReference>
<name>A0A242NG64_9GAMM</name>
<dbReference type="InterPro" id="IPR050558">
    <property type="entry name" value="PTS_Sugar-Specific_Components"/>
</dbReference>
<evidence type="ECO:0000259" key="15">
    <source>
        <dbReference type="PROSITE" id="PS51103"/>
    </source>
</evidence>
<evidence type="ECO:0000313" key="18">
    <source>
        <dbReference type="Proteomes" id="UP000194800"/>
    </source>
</evidence>
<evidence type="ECO:0000259" key="13">
    <source>
        <dbReference type="PROSITE" id="PS51093"/>
    </source>
</evidence>
<feature type="active site" description="Phosphocysteine intermediate; for EIIB activity" evidence="11">
    <location>
        <position position="26"/>
    </location>
</feature>
<keyword evidence="4" id="KW-0762">Sugar transport</keyword>
<dbReference type="InterPro" id="IPR001127">
    <property type="entry name" value="PTS_EIIA_1_perm"/>
</dbReference>
<keyword evidence="3" id="KW-1003">Cell membrane</keyword>
<dbReference type="Proteomes" id="UP000194977">
    <property type="component" value="Unassembled WGS sequence"/>
</dbReference>
<evidence type="ECO:0000256" key="1">
    <source>
        <dbReference type="ARBA" id="ARBA00004651"/>
    </source>
</evidence>
<evidence type="ECO:0000256" key="11">
    <source>
        <dbReference type="PROSITE-ProRule" id="PRU00421"/>
    </source>
</evidence>
<dbReference type="CDD" id="cd00212">
    <property type="entry name" value="PTS_IIB_glc"/>
    <property type="match status" value="1"/>
</dbReference>
<proteinExistence type="predicted"/>
<dbReference type="InterPro" id="IPR003352">
    <property type="entry name" value="PTS_EIIC"/>
</dbReference>
<keyword evidence="10 12" id="KW-0472">Membrane</keyword>
<dbReference type="NCBIfam" id="TIGR00830">
    <property type="entry name" value="PTBA"/>
    <property type="match status" value="1"/>
</dbReference>